<keyword evidence="2" id="KW-1185">Reference proteome</keyword>
<dbReference type="EMBL" id="FWYD01000032">
    <property type="protein sequence ID" value="SMD10397.1"/>
    <property type="molecule type" value="Genomic_DNA"/>
</dbReference>
<dbReference type="OrthoDB" id="3590172at2"/>
<dbReference type="Gene3D" id="3.30.1360.110">
    <property type="entry name" value="Domain 2, Phosphonoacetate Hydrolase"/>
    <property type="match status" value="1"/>
</dbReference>
<evidence type="ECO:0000313" key="1">
    <source>
        <dbReference type="EMBL" id="SMD10397.1"/>
    </source>
</evidence>
<dbReference type="GO" id="GO:0047400">
    <property type="term" value="F:phosphonoacetate hydrolase activity"/>
    <property type="evidence" value="ECO:0007669"/>
    <property type="project" value="InterPro"/>
</dbReference>
<dbReference type="NCBIfam" id="TIGR02335">
    <property type="entry name" value="hydr_PhnA"/>
    <property type="match status" value="1"/>
</dbReference>
<dbReference type="InterPro" id="IPR002591">
    <property type="entry name" value="Phosphodiest/P_Trfase"/>
</dbReference>
<protein>
    <submittedName>
        <fullName evidence="1">Phosphonoacetate hydrolase</fullName>
    </submittedName>
</protein>
<keyword evidence="1" id="KW-0378">Hydrolase</keyword>
<dbReference type="STRING" id="1387277.SAMN06295998_13217"/>
<name>A0A1W2EL21_9RHOB</name>
<dbReference type="Gene3D" id="3.40.720.10">
    <property type="entry name" value="Alkaline Phosphatase, subunit A"/>
    <property type="match status" value="1"/>
</dbReference>
<dbReference type="CDD" id="cd16018">
    <property type="entry name" value="Enpp"/>
    <property type="match status" value="1"/>
</dbReference>
<dbReference type="InterPro" id="IPR017850">
    <property type="entry name" value="Alkaline_phosphatase_core_sf"/>
</dbReference>
<dbReference type="RefSeq" id="WP_084355012.1">
    <property type="nucleotide sequence ID" value="NZ_FWYD01000032.1"/>
</dbReference>
<dbReference type="Pfam" id="PF01663">
    <property type="entry name" value="Phosphodiest"/>
    <property type="match status" value="1"/>
</dbReference>
<dbReference type="AlphaFoldDB" id="A0A1W2EL21"/>
<dbReference type="InterPro" id="IPR012710">
    <property type="entry name" value="Phosphonoacetate_hydro"/>
</dbReference>
<reference evidence="1 2" key="1">
    <citation type="submission" date="2017-04" db="EMBL/GenBank/DDBJ databases">
        <authorList>
            <person name="Afonso C.L."/>
            <person name="Miller P.J."/>
            <person name="Scott M.A."/>
            <person name="Spackman E."/>
            <person name="Goraichik I."/>
            <person name="Dimitrov K.M."/>
            <person name="Suarez D.L."/>
            <person name="Swayne D.E."/>
        </authorList>
    </citation>
    <scope>NUCLEOTIDE SEQUENCE [LARGE SCALE GENOMIC DNA]</scope>
    <source>
        <strain evidence="1 2">CGMCC 1.12644</strain>
    </source>
</reference>
<accession>A0A1W2EL21</accession>
<dbReference type="PANTHER" id="PTHR10151">
    <property type="entry name" value="ECTONUCLEOTIDE PYROPHOSPHATASE/PHOSPHODIESTERASE"/>
    <property type="match status" value="1"/>
</dbReference>
<organism evidence="1 2">
    <name type="scientific">Primorskyibacter flagellatus</name>
    <dbReference type="NCBI Taxonomy" id="1387277"/>
    <lineage>
        <taxon>Bacteria</taxon>
        <taxon>Pseudomonadati</taxon>
        <taxon>Pseudomonadota</taxon>
        <taxon>Alphaproteobacteria</taxon>
        <taxon>Rhodobacterales</taxon>
        <taxon>Roseobacteraceae</taxon>
        <taxon>Primorskyibacter</taxon>
    </lineage>
</organism>
<gene>
    <name evidence="1" type="ORF">SAMN06295998_13217</name>
</gene>
<dbReference type="InterPro" id="IPR023116">
    <property type="entry name" value="Phosphonoacetate_hydro_insert"/>
</dbReference>
<dbReference type="PANTHER" id="PTHR10151:SF120">
    <property type="entry name" value="BIS(5'-ADENOSYL)-TRIPHOSPHATASE"/>
    <property type="match status" value="1"/>
</dbReference>
<sequence>MTITSTVEANDRTYSAPGTCAIAICLDGCEPEYLDKAIADGLMPTLKRMKEHGTDRLAHSVIPSFTNPNNLSIATGRPPAVHGICGNYLFEPDTGEEVMMNDVRFLRAPTIFARFYEAGARVAVVTAKDKLRALLGAGLKFDEDRARCFSAEKSDSSTRAEHGQDQASKWLGIAQPEVYSAELSEFVFAAGVKLLEEWKPDVMYLTTTDYVQHKYAPDQAEAKAFYEMFDKYLGQLDALGAAIVVTADHGMKPKHDANGDPQVIYVQDLLDAWLGEAAARVILPITDPYVVHHGALGGFATAYLPEGTNVSEIIAKLAARPEILEAMTRSEAVERFELPADRIGDIVMISTENMTVGTSEHRHDLAALNEPLRSHGGLTEQEVPFICNRVLDLPSTPVLRNFDAFYYATKAAAFEDVTA</sequence>
<proteinExistence type="predicted"/>
<dbReference type="SUPFAM" id="SSF53649">
    <property type="entry name" value="Alkaline phosphatase-like"/>
    <property type="match status" value="1"/>
</dbReference>
<evidence type="ECO:0000313" key="2">
    <source>
        <dbReference type="Proteomes" id="UP000192330"/>
    </source>
</evidence>
<dbReference type="Proteomes" id="UP000192330">
    <property type="component" value="Unassembled WGS sequence"/>
</dbReference>